<evidence type="ECO:0000313" key="1">
    <source>
        <dbReference type="Proteomes" id="UP000887565"/>
    </source>
</evidence>
<sequence>MSIRAKIRASEEKKVTQTRNFVRESIIEKINISCTFMK</sequence>
<organism evidence="1 2">
    <name type="scientific">Romanomermis culicivorax</name>
    <name type="common">Nematode worm</name>
    <dbReference type="NCBI Taxonomy" id="13658"/>
    <lineage>
        <taxon>Eukaryota</taxon>
        <taxon>Metazoa</taxon>
        <taxon>Ecdysozoa</taxon>
        <taxon>Nematoda</taxon>
        <taxon>Enoplea</taxon>
        <taxon>Dorylaimia</taxon>
        <taxon>Mermithida</taxon>
        <taxon>Mermithoidea</taxon>
        <taxon>Mermithidae</taxon>
        <taxon>Romanomermis</taxon>
    </lineage>
</organism>
<dbReference type="Proteomes" id="UP000887565">
    <property type="component" value="Unplaced"/>
</dbReference>
<dbReference type="WBParaSite" id="nRc.2.0.1.t43789-RA">
    <property type="protein sequence ID" value="nRc.2.0.1.t43789-RA"/>
    <property type="gene ID" value="nRc.2.0.1.g43789"/>
</dbReference>
<proteinExistence type="predicted"/>
<accession>A0A915KZA0</accession>
<evidence type="ECO:0000313" key="2">
    <source>
        <dbReference type="WBParaSite" id="nRc.2.0.1.t43789-RA"/>
    </source>
</evidence>
<name>A0A915KZA0_ROMCU</name>
<reference evidence="2" key="1">
    <citation type="submission" date="2022-11" db="UniProtKB">
        <authorList>
            <consortium name="WormBaseParasite"/>
        </authorList>
    </citation>
    <scope>IDENTIFICATION</scope>
</reference>
<dbReference type="AlphaFoldDB" id="A0A915KZA0"/>
<keyword evidence="1" id="KW-1185">Reference proteome</keyword>
<protein>
    <submittedName>
        <fullName evidence="2">Ribosomal protein L22</fullName>
    </submittedName>
</protein>